<dbReference type="NCBIfam" id="TIGR00763">
    <property type="entry name" value="lon"/>
    <property type="match status" value="1"/>
</dbReference>
<dbReference type="EC" id="3.4.21.53" evidence="11 14"/>
<dbReference type="InterPro" id="IPR003111">
    <property type="entry name" value="Lon_prtase_N"/>
</dbReference>
<keyword evidence="4 14" id="KW-0547">Nucleotide-binding</keyword>
<keyword evidence="8 14" id="KW-0346">Stress response</keyword>
<dbReference type="InterPro" id="IPR015947">
    <property type="entry name" value="PUA-like_sf"/>
</dbReference>
<keyword evidence="2 14" id="KW-0963">Cytoplasm</keyword>
<evidence type="ECO:0000256" key="17">
    <source>
        <dbReference type="PIRSR" id="PIRSR001174-2"/>
    </source>
</evidence>
<dbReference type="FunFam" id="3.40.50.300:FF:000021">
    <property type="entry name" value="Lon protease homolog"/>
    <property type="match status" value="1"/>
</dbReference>
<reference evidence="22 23" key="1">
    <citation type="journal article" date="2010" name="Stand. Genomic Sci.">
        <title>Complete genome sequence of Streptosporangium roseum type strain (NI 9100).</title>
        <authorList>
            <person name="Nolan M."/>
            <person name="Sikorski J."/>
            <person name="Jando M."/>
            <person name="Lucas S."/>
            <person name="Lapidus A."/>
            <person name="Glavina Del Rio T."/>
            <person name="Chen F."/>
            <person name="Tice H."/>
            <person name="Pitluck S."/>
            <person name="Cheng J.F."/>
            <person name="Chertkov O."/>
            <person name="Sims D."/>
            <person name="Meincke L."/>
            <person name="Brettin T."/>
            <person name="Han C."/>
            <person name="Detter J.C."/>
            <person name="Bruce D."/>
            <person name="Goodwin L."/>
            <person name="Land M."/>
            <person name="Hauser L."/>
            <person name="Chang Y.J."/>
            <person name="Jeffries C.D."/>
            <person name="Ivanova N."/>
            <person name="Mavromatis K."/>
            <person name="Mikhailova N."/>
            <person name="Chen A."/>
            <person name="Palaniappan K."/>
            <person name="Chain P."/>
            <person name="Rohde M."/>
            <person name="Goker M."/>
            <person name="Bristow J."/>
            <person name="Eisen J.A."/>
            <person name="Markowitz V."/>
            <person name="Hugenholtz P."/>
            <person name="Kyrpides N.C."/>
            <person name="Klenk H.P."/>
        </authorList>
    </citation>
    <scope>NUCLEOTIDE SEQUENCE [LARGE SCALE GENOMIC DNA]</scope>
    <source>
        <strain evidence="23">ATCC 12428 / DSM 43021 / JCM 3005 / NI 9100</strain>
    </source>
</reference>
<dbReference type="Proteomes" id="UP000002029">
    <property type="component" value="Chromosome"/>
</dbReference>
<dbReference type="GO" id="GO:0004252">
    <property type="term" value="F:serine-type endopeptidase activity"/>
    <property type="evidence" value="ECO:0007669"/>
    <property type="project" value="UniProtKB-UniRule"/>
</dbReference>
<dbReference type="GO" id="GO:0005524">
    <property type="term" value="F:ATP binding"/>
    <property type="evidence" value="ECO:0007669"/>
    <property type="project" value="UniProtKB-UniRule"/>
</dbReference>
<dbReference type="InterPro" id="IPR003593">
    <property type="entry name" value="AAA+_ATPase"/>
</dbReference>
<dbReference type="STRING" id="479432.Sros_3246"/>
<dbReference type="SMART" id="SM00382">
    <property type="entry name" value="AAA"/>
    <property type="match status" value="1"/>
</dbReference>
<evidence type="ECO:0000256" key="7">
    <source>
        <dbReference type="ARBA" id="ARBA00022840"/>
    </source>
</evidence>
<keyword evidence="7 14" id="KW-0067">ATP-binding</keyword>
<dbReference type="Gene3D" id="1.20.58.1480">
    <property type="match status" value="1"/>
</dbReference>
<feature type="domain" description="Lon proteolytic" evidence="20">
    <location>
        <begin position="596"/>
        <end position="780"/>
    </location>
</feature>
<dbReference type="GO" id="GO:0034605">
    <property type="term" value="P:cellular response to heat"/>
    <property type="evidence" value="ECO:0007669"/>
    <property type="project" value="UniProtKB-UniRule"/>
</dbReference>
<dbReference type="Gene3D" id="3.40.50.300">
    <property type="entry name" value="P-loop containing nucleotide triphosphate hydrolases"/>
    <property type="match status" value="1"/>
</dbReference>
<dbReference type="PANTHER" id="PTHR10046">
    <property type="entry name" value="ATP DEPENDENT LON PROTEASE FAMILY MEMBER"/>
    <property type="match status" value="1"/>
</dbReference>
<evidence type="ECO:0000256" key="8">
    <source>
        <dbReference type="ARBA" id="ARBA00023016"/>
    </source>
</evidence>
<dbReference type="Gene3D" id="3.30.230.10">
    <property type="match status" value="1"/>
</dbReference>
<dbReference type="eggNOG" id="COG0466">
    <property type="taxonomic scope" value="Bacteria"/>
</dbReference>
<dbReference type="Pfam" id="PF22667">
    <property type="entry name" value="Lon_lid"/>
    <property type="match status" value="1"/>
</dbReference>
<evidence type="ECO:0000313" key="23">
    <source>
        <dbReference type="Proteomes" id="UP000002029"/>
    </source>
</evidence>
<dbReference type="SUPFAM" id="SSF52540">
    <property type="entry name" value="P-loop containing nucleoside triphosphate hydrolases"/>
    <property type="match status" value="1"/>
</dbReference>
<feature type="domain" description="Lon N-terminal" evidence="21">
    <location>
        <begin position="7"/>
        <end position="193"/>
    </location>
</feature>
<organism evidence="22 23">
    <name type="scientific">Streptosporangium roseum (strain ATCC 12428 / DSM 43021 / JCM 3005 / KCTC 9067 / NCIMB 10171 / NRRL 2505 / NI 9100)</name>
    <dbReference type="NCBI Taxonomy" id="479432"/>
    <lineage>
        <taxon>Bacteria</taxon>
        <taxon>Bacillati</taxon>
        <taxon>Actinomycetota</taxon>
        <taxon>Actinomycetes</taxon>
        <taxon>Streptosporangiales</taxon>
        <taxon>Streptosporangiaceae</taxon>
        <taxon>Streptosporangium</taxon>
    </lineage>
</organism>
<dbReference type="SUPFAM" id="SSF88697">
    <property type="entry name" value="PUA domain-like"/>
    <property type="match status" value="1"/>
</dbReference>
<dbReference type="InterPro" id="IPR027417">
    <property type="entry name" value="P-loop_NTPase"/>
</dbReference>
<evidence type="ECO:0000313" key="22">
    <source>
        <dbReference type="EMBL" id="ACZ86189.1"/>
    </source>
</evidence>
<dbReference type="InterPro" id="IPR054594">
    <property type="entry name" value="Lon_lid"/>
</dbReference>
<dbReference type="InterPro" id="IPR004815">
    <property type="entry name" value="Lon_bac/euk-typ"/>
</dbReference>
<evidence type="ECO:0000256" key="15">
    <source>
        <dbReference type="PIRNR" id="PIRNR001174"/>
    </source>
</evidence>
<dbReference type="Gene3D" id="1.20.5.5270">
    <property type="match status" value="1"/>
</dbReference>
<dbReference type="Gene3D" id="2.30.130.40">
    <property type="entry name" value="LON domain-like"/>
    <property type="match status" value="1"/>
</dbReference>
<dbReference type="GO" id="GO:0043565">
    <property type="term" value="F:sequence-specific DNA binding"/>
    <property type="evidence" value="ECO:0007669"/>
    <property type="project" value="UniProtKB-UniRule"/>
</dbReference>
<dbReference type="Pfam" id="PF02190">
    <property type="entry name" value="LON_substr_bdg"/>
    <property type="match status" value="1"/>
</dbReference>
<evidence type="ECO:0000256" key="6">
    <source>
        <dbReference type="ARBA" id="ARBA00022825"/>
    </source>
</evidence>
<dbReference type="SMART" id="SM00464">
    <property type="entry name" value="LON"/>
    <property type="match status" value="1"/>
</dbReference>
<feature type="active site" evidence="14 16">
    <location>
        <position position="729"/>
    </location>
</feature>
<sequence length="789" mass="84909">MSESLILPVLPLDDEVVLPGMVVPLDLSENEIRAAIDAAQALADNKPEVLLVPRIDGRYGSVGVRAIVEQVGRLPGGEPAAVVRGVDRVRVGSGTTGPGAALWVQATLVEAVQVGERAEELAKQYKALSTTILQKRGAWQVVDAVNQMDDPSVLADSSGYAPWLSTQRKAEILETADPADRLSLLVEWAREHLAELDVAETIRKDVQEGMEKQQREFLLRQQLAAVRKELSELNGTSPETEEEDYRARVEAADLPEKVREAALKEVDKLERTSDQSPETGWIRTWLDTVLDIPWNERTEDSYDIAAARAVLDADHTGLDDVKDRIIEYLAVRGRRAEKGLGVVGGRRSGAVLALAGPPGVGKTSLGESVARAMGRKFVRVALGGVRDEAEIRGHRRTYVGAQSGRIVRAVREAGSMNPVVLLDEVDKVGSDYRGDPTAALLEVLDPAQNHTFRDHYLEVELDLSDVLFLATANVLESIPGPLLDRMEIVTLDGYTEDEKVAIARDHLLPRQLDKAGLTTEDVTVEEDALRRLAGEYTREAGVRSLERSIARILRKVTANVALGEGELPVTVGDLVPYLGRPRHVPESSLPESRQRTAVPGVATGLAVTGAGGDVLYVEASLADPETGDTGLTLTGQLGDVMKESAKIALSYLRSRGAELELPVASLKDRSVHIHFPAGAVPKDGPSAGVTLTTALASLLSGRPVRNDVAMTGEVSLTGRVLPIGGVKQKLLAAHRAGITTVLIPARNEPDLDDVPEAVRSELTVHVVSDVREVLEIALTPAKVAERAVA</sequence>
<dbReference type="AlphaFoldDB" id="D2BDA0"/>
<dbReference type="RefSeq" id="WP_012889934.1">
    <property type="nucleotide sequence ID" value="NC_013595.1"/>
</dbReference>
<protein>
    <recommendedName>
        <fullName evidence="12 14">Lon protease</fullName>
        <ecNumber evidence="11 14">3.4.21.53</ecNumber>
    </recommendedName>
    <alternativeName>
        <fullName evidence="13 14">ATP-dependent protease La</fullName>
    </alternativeName>
</protein>
<dbReference type="InterPro" id="IPR008268">
    <property type="entry name" value="Peptidase_S16_AS"/>
</dbReference>
<dbReference type="InterPro" id="IPR027065">
    <property type="entry name" value="Lon_Prtase"/>
</dbReference>
<dbReference type="GO" id="GO:0004176">
    <property type="term" value="F:ATP-dependent peptidase activity"/>
    <property type="evidence" value="ECO:0007669"/>
    <property type="project" value="UniProtKB-UniRule"/>
</dbReference>
<dbReference type="InterPro" id="IPR014721">
    <property type="entry name" value="Ribsml_uS5_D2-typ_fold_subgr"/>
</dbReference>
<evidence type="ECO:0000256" key="9">
    <source>
        <dbReference type="ARBA" id="ARBA00050665"/>
    </source>
</evidence>
<dbReference type="EMBL" id="CP001814">
    <property type="protein sequence ID" value="ACZ86189.1"/>
    <property type="molecule type" value="Genomic_DNA"/>
</dbReference>
<comment type="subunit">
    <text evidence="14 15">Homohexamer. Organized in a ring with a central cavity.</text>
</comment>
<dbReference type="GO" id="GO:0005737">
    <property type="term" value="C:cytoplasm"/>
    <property type="evidence" value="ECO:0007669"/>
    <property type="project" value="UniProtKB-SubCell"/>
</dbReference>
<dbReference type="SUPFAM" id="SSF54211">
    <property type="entry name" value="Ribosomal protein S5 domain 2-like"/>
    <property type="match status" value="1"/>
</dbReference>
<dbReference type="InterPro" id="IPR027543">
    <property type="entry name" value="Lon_bac"/>
</dbReference>
<dbReference type="CDD" id="cd19500">
    <property type="entry name" value="RecA-like_Lon"/>
    <property type="match status" value="1"/>
</dbReference>
<gene>
    <name evidence="14" type="primary">lon</name>
    <name evidence="22" type="ordered locus">Sros_3246</name>
</gene>
<evidence type="ECO:0000259" key="21">
    <source>
        <dbReference type="PROSITE" id="PS51787"/>
    </source>
</evidence>
<evidence type="ECO:0000256" key="11">
    <source>
        <dbReference type="ARBA" id="ARBA00066743"/>
    </source>
</evidence>
<evidence type="ECO:0000256" key="2">
    <source>
        <dbReference type="ARBA" id="ARBA00022490"/>
    </source>
</evidence>
<dbReference type="InterPro" id="IPR046336">
    <property type="entry name" value="Lon_prtase_N_sf"/>
</dbReference>
<keyword evidence="3 14" id="KW-0645">Protease</keyword>
<keyword evidence="6 14" id="KW-0720">Serine protease</keyword>
<feature type="binding site" evidence="14 17">
    <location>
        <begin position="356"/>
        <end position="363"/>
    </location>
    <ligand>
        <name>ATP</name>
        <dbReference type="ChEBI" id="CHEBI:30616"/>
    </ligand>
</feature>
<dbReference type="OrthoDB" id="9803599at2"/>
<feature type="active site" evidence="14 16">
    <location>
        <position position="686"/>
    </location>
</feature>
<proteinExistence type="evidence at transcript level"/>
<dbReference type="HAMAP" id="MF_01973">
    <property type="entry name" value="lon_bact"/>
    <property type="match status" value="1"/>
</dbReference>
<dbReference type="PROSITE" id="PS01046">
    <property type="entry name" value="LON_SER"/>
    <property type="match status" value="1"/>
</dbReference>
<dbReference type="InterPro" id="IPR003959">
    <property type="entry name" value="ATPase_AAA_core"/>
</dbReference>
<comment type="function">
    <text evidence="10 14">ATP-dependent serine protease that mediates the selective degradation of mutant and abnormal proteins as well as certain short-lived regulatory proteins. Required for cellular homeostasis and for survival from DNA damage and developmental changes induced by stress. Degrades polypeptides processively to yield small peptide fragments that are 5 to 10 amino acids long. Binds to DNA in a double-stranded, site-specific manner.</text>
</comment>
<comment type="subcellular location">
    <subcellularLocation>
        <location evidence="1 14 15">Cytoplasm</location>
    </subcellularLocation>
</comment>
<accession>D2BDA0</accession>
<evidence type="ECO:0000256" key="12">
    <source>
        <dbReference type="ARBA" id="ARBA00071934"/>
    </source>
</evidence>
<dbReference type="KEGG" id="sro:Sros_3246"/>
<evidence type="ECO:0000259" key="20">
    <source>
        <dbReference type="PROSITE" id="PS51786"/>
    </source>
</evidence>
<evidence type="ECO:0000256" key="18">
    <source>
        <dbReference type="PROSITE-ProRule" id="PRU01122"/>
    </source>
</evidence>
<dbReference type="InterPro" id="IPR020568">
    <property type="entry name" value="Ribosomal_Su5_D2-typ_SF"/>
</dbReference>
<name>D2BDA0_STRRD</name>
<evidence type="ECO:0000256" key="3">
    <source>
        <dbReference type="ARBA" id="ARBA00022670"/>
    </source>
</evidence>
<dbReference type="PIRSF" id="PIRSF001174">
    <property type="entry name" value="Lon_proteas"/>
    <property type="match status" value="1"/>
</dbReference>
<dbReference type="InterPro" id="IPR008269">
    <property type="entry name" value="Lon_proteolytic"/>
</dbReference>
<comment type="catalytic activity">
    <reaction evidence="9 14 15 18">
        <text>Hydrolysis of proteins in presence of ATP.</text>
        <dbReference type="EC" id="3.4.21.53"/>
    </reaction>
</comment>
<dbReference type="PRINTS" id="PR00830">
    <property type="entry name" value="ENDOLAPTASE"/>
</dbReference>
<dbReference type="Gene3D" id="1.10.8.60">
    <property type="match status" value="1"/>
</dbReference>
<dbReference type="PROSITE" id="PS51786">
    <property type="entry name" value="LON_PROTEOLYTIC"/>
    <property type="match status" value="1"/>
</dbReference>
<evidence type="ECO:0000256" key="4">
    <source>
        <dbReference type="ARBA" id="ARBA00022741"/>
    </source>
</evidence>
<evidence type="ECO:0000256" key="5">
    <source>
        <dbReference type="ARBA" id="ARBA00022801"/>
    </source>
</evidence>
<evidence type="ECO:0000256" key="14">
    <source>
        <dbReference type="HAMAP-Rule" id="MF_01973"/>
    </source>
</evidence>
<keyword evidence="23" id="KW-1185">Reference proteome</keyword>
<comment type="similarity">
    <text evidence="14 15 18 19">Belongs to the peptidase S16 family.</text>
</comment>
<dbReference type="Pfam" id="PF00004">
    <property type="entry name" value="AAA"/>
    <property type="match status" value="1"/>
</dbReference>
<dbReference type="GO" id="GO:0016887">
    <property type="term" value="F:ATP hydrolysis activity"/>
    <property type="evidence" value="ECO:0007669"/>
    <property type="project" value="UniProtKB-UniRule"/>
</dbReference>
<keyword evidence="5 14" id="KW-0378">Hydrolase</keyword>
<dbReference type="Pfam" id="PF05362">
    <property type="entry name" value="Lon_C"/>
    <property type="match status" value="1"/>
</dbReference>
<evidence type="ECO:0000256" key="10">
    <source>
        <dbReference type="ARBA" id="ARBA00053875"/>
    </source>
</evidence>
<evidence type="ECO:0000256" key="19">
    <source>
        <dbReference type="RuleBase" id="RU000591"/>
    </source>
</evidence>
<evidence type="ECO:0000256" key="1">
    <source>
        <dbReference type="ARBA" id="ARBA00004496"/>
    </source>
</evidence>
<dbReference type="HOGENOM" id="CLU_004109_4_3_11"/>
<dbReference type="GO" id="GO:0006515">
    <property type="term" value="P:protein quality control for misfolded or incompletely synthesized proteins"/>
    <property type="evidence" value="ECO:0007669"/>
    <property type="project" value="UniProtKB-UniRule"/>
</dbReference>
<dbReference type="PROSITE" id="PS51787">
    <property type="entry name" value="LON_N"/>
    <property type="match status" value="1"/>
</dbReference>
<evidence type="ECO:0000256" key="16">
    <source>
        <dbReference type="PIRSR" id="PIRSR001174-1"/>
    </source>
</evidence>
<evidence type="ECO:0000256" key="13">
    <source>
        <dbReference type="ARBA" id="ARBA00082722"/>
    </source>
</evidence>
<comment type="induction">
    <text evidence="14">By heat shock.</text>
</comment>